<sequence>MRERNAKTRAAARAAGEKQVTVSLHKELIDEIDALAERAGLRNRSQAVARILSALQAHPEIKQELGL</sequence>
<proteinExistence type="predicted"/>
<dbReference type="EMBL" id="VLKK01000022">
    <property type="protein sequence ID" value="TWH90260.1"/>
    <property type="molecule type" value="Genomic_DNA"/>
</dbReference>
<name>A0A562K4B1_SPHWJ</name>
<evidence type="ECO:0000313" key="2">
    <source>
        <dbReference type="EMBL" id="TWH90260.1"/>
    </source>
</evidence>
<dbReference type="CDD" id="cd22231">
    <property type="entry name" value="RHH_NikR_HicB-like"/>
    <property type="match status" value="1"/>
</dbReference>
<dbReference type="SUPFAM" id="SSF47598">
    <property type="entry name" value="Ribbon-helix-helix"/>
    <property type="match status" value="1"/>
</dbReference>
<protein>
    <submittedName>
        <fullName evidence="2">Ribbon-helix-helix CopG family protein</fullName>
    </submittedName>
</protein>
<dbReference type="Pfam" id="PF01402">
    <property type="entry name" value="RHH_1"/>
    <property type="match status" value="1"/>
</dbReference>
<dbReference type="Proteomes" id="UP000316624">
    <property type="component" value="Unassembled WGS sequence"/>
</dbReference>
<accession>A0A562K4B1</accession>
<gene>
    <name evidence="2" type="ORF">IQ35_03543</name>
</gene>
<dbReference type="InterPro" id="IPR010985">
    <property type="entry name" value="Ribbon_hlx_hlx"/>
</dbReference>
<comment type="caution">
    <text evidence="2">The sequence shown here is derived from an EMBL/GenBank/DDBJ whole genome shotgun (WGS) entry which is preliminary data.</text>
</comment>
<dbReference type="InterPro" id="IPR002145">
    <property type="entry name" value="CopG"/>
</dbReference>
<keyword evidence="3" id="KW-1185">Reference proteome</keyword>
<dbReference type="GO" id="GO:0006355">
    <property type="term" value="P:regulation of DNA-templated transcription"/>
    <property type="evidence" value="ECO:0007669"/>
    <property type="project" value="InterPro"/>
</dbReference>
<dbReference type="AlphaFoldDB" id="A0A562K4B1"/>
<dbReference type="InterPro" id="IPR013321">
    <property type="entry name" value="Arc_rbn_hlx_hlx"/>
</dbReference>
<evidence type="ECO:0000313" key="3">
    <source>
        <dbReference type="Proteomes" id="UP000316624"/>
    </source>
</evidence>
<organism evidence="2 3">
    <name type="scientific">Sphingobium wenxiniae (strain DSM 21828 / CGMCC 1.7748 / JZ-1)</name>
    <dbReference type="NCBI Taxonomy" id="595605"/>
    <lineage>
        <taxon>Bacteria</taxon>
        <taxon>Pseudomonadati</taxon>
        <taxon>Pseudomonadota</taxon>
        <taxon>Alphaproteobacteria</taxon>
        <taxon>Sphingomonadales</taxon>
        <taxon>Sphingomonadaceae</taxon>
        <taxon>Sphingobium</taxon>
    </lineage>
</organism>
<feature type="domain" description="Ribbon-helix-helix protein CopG" evidence="1">
    <location>
        <begin position="18"/>
        <end position="48"/>
    </location>
</feature>
<evidence type="ECO:0000259" key="1">
    <source>
        <dbReference type="Pfam" id="PF01402"/>
    </source>
</evidence>
<reference evidence="2 3" key="1">
    <citation type="journal article" date="2015" name="Stand. Genomic Sci.">
        <title>Genomic Encyclopedia of Bacterial and Archaeal Type Strains, Phase III: the genomes of soil and plant-associated and newly described type strains.</title>
        <authorList>
            <person name="Whitman W.B."/>
            <person name="Woyke T."/>
            <person name="Klenk H.P."/>
            <person name="Zhou Y."/>
            <person name="Lilburn T.G."/>
            <person name="Beck B.J."/>
            <person name="De Vos P."/>
            <person name="Vandamme P."/>
            <person name="Eisen J.A."/>
            <person name="Garrity G."/>
            <person name="Hugenholtz P."/>
            <person name="Kyrpides N.C."/>
        </authorList>
    </citation>
    <scope>NUCLEOTIDE SEQUENCE [LARGE SCALE GENOMIC DNA]</scope>
    <source>
        <strain evidence="2 3">CGMCC 1.7748</strain>
    </source>
</reference>
<dbReference type="Gene3D" id="1.10.1220.10">
    <property type="entry name" value="Met repressor-like"/>
    <property type="match status" value="1"/>
</dbReference>